<feature type="domain" description="ABC transporter" evidence="4">
    <location>
        <begin position="3"/>
        <end position="205"/>
    </location>
</feature>
<evidence type="ECO:0000256" key="2">
    <source>
        <dbReference type="ARBA" id="ARBA00022741"/>
    </source>
</evidence>
<dbReference type="OrthoDB" id="9808363at2"/>
<gene>
    <name evidence="5" type="ORF">MYP_3789</name>
</gene>
<dbReference type="eggNOG" id="COG1131">
    <property type="taxonomic scope" value="Bacteria"/>
</dbReference>
<dbReference type="STRING" id="153721.MYP_3789"/>
<keyword evidence="6" id="KW-1185">Reference proteome</keyword>
<comment type="caution">
    <text evidence="5">The sequence shown here is derived from an EMBL/GenBank/DDBJ whole genome shotgun (WGS) entry which is preliminary data.</text>
</comment>
<reference evidence="5 6" key="1">
    <citation type="submission" date="2014-09" db="EMBL/GenBank/DDBJ databases">
        <title>Sporocytophaga myxococcoides PG-01 genome sequencing.</title>
        <authorList>
            <person name="Liu L."/>
            <person name="Gao P.J."/>
            <person name="Chen G.J."/>
            <person name="Wang L.S."/>
        </authorList>
    </citation>
    <scope>NUCLEOTIDE SEQUENCE [LARGE SCALE GENOMIC DNA]</scope>
    <source>
        <strain evidence="5 6">PG-01</strain>
    </source>
</reference>
<dbReference type="EMBL" id="BBLT01000008">
    <property type="protein sequence ID" value="GAL86559.1"/>
    <property type="molecule type" value="Genomic_DNA"/>
</dbReference>
<dbReference type="Pfam" id="PF00005">
    <property type="entry name" value="ABC_tran"/>
    <property type="match status" value="1"/>
</dbReference>
<evidence type="ECO:0000313" key="5">
    <source>
        <dbReference type="EMBL" id="GAL86559.1"/>
    </source>
</evidence>
<dbReference type="RefSeq" id="WP_045466651.1">
    <property type="nucleotide sequence ID" value="NZ_BBLT01000008.1"/>
</dbReference>
<dbReference type="InterPro" id="IPR027417">
    <property type="entry name" value="P-loop_NTPase"/>
</dbReference>
<dbReference type="InterPro" id="IPR051782">
    <property type="entry name" value="ABC_Transporter_VariousFunc"/>
</dbReference>
<dbReference type="Proteomes" id="UP000030185">
    <property type="component" value="Unassembled WGS sequence"/>
</dbReference>
<dbReference type="InterPro" id="IPR003593">
    <property type="entry name" value="AAA+_ATPase"/>
</dbReference>
<sequence>MNIIAENLGKRFDRNWLFRNLNLNFQQNKSYAITGRNGSGKSTLIQILAGLTSPNEGKVKYFSNNTEFSPEHLYQKLTFTAPYQDLIEELTLGEIINFHLTFKKFKNNLSQKDFIQILGLEKSSEKKLTYFSSGMRQRVKLGFAMYTESEILFLDEPTVNLDSAGINWYKTEIIQNIKDRIVIICSNQPYEYDFCHEIIKVEDFHKS</sequence>
<dbReference type="GO" id="GO:0005524">
    <property type="term" value="F:ATP binding"/>
    <property type="evidence" value="ECO:0007669"/>
    <property type="project" value="UniProtKB-KW"/>
</dbReference>
<dbReference type="SUPFAM" id="SSF52540">
    <property type="entry name" value="P-loop containing nucleoside triphosphate hydrolases"/>
    <property type="match status" value="1"/>
</dbReference>
<dbReference type="InterPro" id="IPR003439">
    <property type="entry name" value="ABC_transporter-like_ATP-bd"/>
</dbReference>
<accession>A0A098LJB2</accession>
<dbReference type="PANTHER" id="PTHR42939:SF1">
    <property type="entry name" value="ABC TRANSPORTER ATP-BINDING PROTEIN ALBC-RELATED"/>
    <property type="match status" value="1"/>
</dbReference>
<protein>
    <submittedName>
        <fullName evidence="5">ABC transporter ATP-binding protein</fullName>
    </submittedName>
</protein>
<keyword evidence="2" id="KW-0547">Nucleotide-binding</keyword>
<evidence type="ECO:0000256" key="1">
    <source>
        <dbReference type="ARBA" id="ARBA00022448"/>
    </source>
</evidence>
<proteinExistence type="predicted"/>
<dbReference type="Gene3D" id="3.40.50.300">
    <property type="entry name" value="P-loop containing nucleotide triphosphate hydrolases"/>
    <property type="match status" value="1"/>
</dbReference>
<dbReference type="GO" id="GO:0016887">
    <property type="term" value="F:ATP hydrolysis activity"/>
    <property type="evidence" value="ECO:0007669"/>
    <property type="project" value="InterPro"/>
</dbReference>
<evidence type="ECO:0000256" key="3">
    <source>
        <dbReference type="ARBA" id="ARBA00022840"/>
    </source>
</evidence>
<organism evidence="5 6">
    <name type="scientific">Sporocytophaga myxococcoides</name>
    <dbReference type="NCBI Taxonomy" id="153721"/>
    <lineage>
        <taxon>Bacteria</taxon>
        <taxon>Pseudomonadati</taxon>
        <taxon>Bacteroidota</taxon>
        <taxon>Cytophagia</taxon>
        <taxon>Cytophagales</taxon>
        <taxon>Cytophagaceae</taxon>
        <taxon>Sporocytophaga</taxon>
    </lineage>
</organism>
<evidence type="ECO:0000259" key="4">
    <source>
        <dbReference type="PROSITE" id="PS50893"/>
    </source>
</evidence>
<name>A0A098LJB2_9BACT</name>
<keyword evidence="3 5" id="KW-0067">ATP-binding</keyword>
<dbReference type="PROSITE" id="PS50893">
    <property type="entry name" value="ABC_TRANSPORTER_2"/>
    <property type="match status" value="1"/>
</dbReference>
<dbReference type="AlphaFoldDB" id="A0A098LJB2"/>
<keyword evidence="1" id="KW-0813">Transport</keyword>
<dbReference type="SMART" id="SM00382">
    <property type="entry name" value="AAA"/>
    <property type="match status" value="1"/>
</dbReference>
<evidence type="ECO:0000313" key="6">
    <source>
        <dbReference type="Proteomes" id="UP000030185"/>
    </source>
</evidence>
<dbReference type="PANTHER" id="PTHR42939">
    <property type="entry name" value="ABC TRANSPORTER ATP-BINDING PROTEIN ALBC-RELATED"/>
    <property type="match status" value="1"/>
</dbReference>